<proteinExistence type="inferred from homology"/>
<evidence type="ECO:0000256" key="1">
    <source>
        <dbReference type="ARBA" id="ARBA00010333"/>
    </source>
</evidence>
<comment type="similarity">
    <text evidence="1">Belongs to the bacterial solute-binding protein 3 family.</text>
</comment>
<dbReference type="SUPFAM" id="SSF53850">
    <property type="entry name" value="Periplasmic binding protein-like II"/>
    <property type="match status" value="1"/>
</dbReference>
<dbReference type="EMBL" id="CP045430">
    <property type="protein sequence ID" value="QPB85686.1"/>
    <property type="molecule type" value="Genomic_DNA"/>
</dbReference>
<protein>
    <submittedName>
        <fullName evidence="4">Transporter substrate-binding domain-containing protein</fullName>
    </submittedName>
</protein>
<feature type="domain" description="Solute-binding protein family 3/N-terminal" evidence="3">
    <location>
        <begin position="40"/>
        <end position="271"/>
    </location>
</feature>
<dbReference type="InterPro" id="IPR001638">
    <property type="entry name" value="Solute-binding_3/MltF_N"/>
</dbReference>
<keyword evidence="2" id="KW-0732">Signal</keyword>
<evidence type="ECO:0000313" key="4">
    <source>
        <dbReference type="EMBL" id="QPB85686.1"/>
    </source>
</evidence>
<dbReference type="PANTHER" id="PTHR35936">
    <property type="entry name" value="MEMBRANE-BOUND LYTIC MUREIN TRANSGLYCOSYLASE F"/>
    <property type="match status" value="1"/>
</dbReference>
<gene>
    <name evidence="4" type="ORF">CWC22_022015</name>
</gene>
<dbReference type="Gene3D" id="3.40.190.10">
    <property type="entry name" value="Periplasmic binding protein-like II"/>
    <property type="match status" value="2"/>
</dbReference>
<dbReference type="SMART" id="SM00062">
    <property type="entry name" value="PBPb"/>
    <property type="match status" value="1"/>
</dbReference>
<evidence type="ECO:0000259" key="3">
    <source>
        <dbReference type="SMART" id="SM00062"/>
    </source>
</evidence>
<dbReference type="Proteomes" id="UP000305729">
    <property type="component" value="Chromosome 2"/>
</dbReference>
<organism evidence="4 5">
    <name type="scientific">Pseudoalteromonas rubra</name>
    <dbReference type="NCBI Taxonomy" id="43658"/>
    <lineage>
        <taxon>Bacteria</taxon>
        <taxon>Pseudomonadati</taxon>
        <taxon>Pseudomonadota</taxon>
        <taxon>Gammaproteobacteria</taxon>
        <taxon>Alteromonadales</taxon>
        <taxon>Pseudoalteromonadaceae</taxon>
        <taxon>Pseudoalteromonas</taxon>
    </lineage>
</organism>
<dbReference type="Pfam" id="PF00497">
    <property type="entry name" value="SBP_bac_3"/>
    <property type="match status" value="1"/>
</dbReference>
<dbReference type="AlphaFoldDB" id="A0A5S3UVM8"/>
<reference evidence="4 5" key="1">
    <citation type="submission" date="2019-10" db="EMBL/GenBank/DDBJ databases">
        <title>Pseudoalteromonas rubra S4059.</title>
        <authorList>
            <person name="Paulsen S."/>
            <person name="Wang X."/>
        </authorList>
    </citation>
    <scope>NUCLEOTIDE SEQUENCE [LARGE SCALE GENOMIC DNA]</scope>
    <source>
        <strain evidence="4 5">S4059</strain>
    </source>
</reference>
<accession>A0A5S3UVM8</accession>
<evidence type="ECO:0000256" key="2">
    <source>
        <dbReference type="ARBA" id="ARBA00022729"/>
    </source>
</evidence>
<name>A0A5S3UVM8_9GAMM</name>
<sequence length="271" mass="30343">MTACFNRFSYCLKYIRVILLLALIICGFAVSASVTGSCQELRVGGPISWWPIGYVNEQTDQAEGVSFELLEYIGEQLNLPIWVAPPLPWKRVLKMVEVGQLDVVSGAYKTEQRSALFQYSAPYYRNEIRVFVHKDRPFVFEKLEHLKGRVGLKPLGGSYGQAFDSFVAENKSSFVSVAAHKATFEVNVLRPLIEGLADYFVLDYQDGLLFLQKSGLQDEFIALPHPVAVLDVHLLLSRHSWCASLLAEINQVIALAKRNGILANIIAGYSR</sequence>
<evidence type="ECO:0000313" key="5">
    <source>
        <dbReference type="Proteomes" id="UP000305729"/>
    </source>
</evidence>
<dbReference type="PANTHER" id="PTHR35936:SF25">
    <property type="entry name" value="ABC TRANSPORTER SUBSTRATE-BINDING PROTEIN"/>
    <property type="match status" value="1"/>
</dbReference>